<evidence type="ECO:0000256" key="1">
    <source>
        <dbReference type="SAM" id="MobiDB-lite"/>
    </source>
</evidence>
<reference evidence="2" key="1">
    <citation type="submission" date="2021-01" db="EMBL/GenBank/DDBJ databases">
        <authorList>
            <person name="Corre E."/>
            <person name="Pelletier E."/>
            <person name="Niang G."/>
            <person name="Scheremetjew M."/>
            <person name="Finn R."/>
            <person name="Kale V."/>
            <person name="Holt S."/>
            <person name="Cochrane G."/>
            <person name="Meng A."/>
            <person name="Brown T."/>
            <person name="Cohen L."/>
        </authorList>
    </citation>
    <scope>NUCLEOTIDE SEQUENCE</scope>
    <source>
        <strain evidence="2">CCMP1510</strain>
    </source>
</reference>
<feature type="compositionally biased region" description="Polar residues" evidence="1">
    <location>
        <begin position="222"/>
        <end position="233"/>
    </location>
</feature>
<dbReference type="InterPro" id="IPR011990">
    <property type="entry name" value="TPR-like_helical_dom_sf"/>
</dbReference>
<proteinExistence type="predicted"/>
<feature type="compositionally biased region" description="Low complexity" evidence="1">
    <location>
        <begin position="406"/>
        <end position="423"/>
    </location>
</feature>
<protein>
    <submittedName>
        <fullName evidence="2">Uncharacterized protein</fullName>
    </submittedName>
</protein>
<evidence type="ECO:0000313" key="2">
    <source>
        <dbReference type="EMBL" id="CAE0366667.1"/>
    </source>
</evidence>
<feature type="region of interest" description="Disordered" evidence="1">
    <location>
        <begin position="345"/>
        <end position="365"/>
    </location>
</feature>
<dbReference type="Gene3D" id="1.25.40.10">
    <property type="entry name" value="Tetratricopeptide repeat domain"/>
    <property type="match status" value="1"/>
</dbReference>
<feature type="region of interest" description="Disordered" evidence="1">
    <location>
        <begin position="210"/>
        <end position="295"/>
    </location>
</feature>
<accession>A0A7S3NGR2</accession>
<dbReference type="EMBL" id="HBIJ01010828">
    <property type="protein sequence ID" value="CAE0366667.1"/>
    <property type="molecule type" value="Transcribed_RNA"/>
</dbReference>
<name>A0A7S3NGR2_9STRA</name>
<feature type="region of interest" description="Disordered" evidence="1">
    <location>
        <begin position="397"/>
        <end position="437"/>
    </location>
</feature>
<dbReference type="AlphaFoldDB" id="A0A7S3NGR2"/>
<dbReference type="SUPFAM" id="SSF48452">
    <property type="entry name" value="TPR-like"/>
    <property type="match status" value="1"/>
</dbReference>
<organism evidence="2">
    <name type="scientific">Aureoumbra lagunensis</name>
    <dbReference type="NCBI Taxonomy" id="44058"/>
    <lineage>
        <taxon>Eukaryota</taxon>
        <taxon>Sar</taxon>
        <taxon>Stramenopiles</taxon>
        <taxon>Ochrophyta</taxon>
        <taxon>Pelagophyceae</taxon>
        <taxon>Pelagomonadales</taxon>
        <taxon>Aureoumbra</taxon>
    </lineage>
</organism>
<sequence length="437" mass="47885">MTKILSHQDLLVKVAGGYHEMFEETNGLVMSPARRWHFANQSIEANPGMAWPYMKRAIAFINMSRPWEAVSDLDKALRCSSRSDSRGSSRRLRCDDEEARIRLLRGHAHNECLSYDRAAADFAAAAEILTAVENDAGGAFLSAGGDNSNSNIRVRPAHAKAGLAVAYCHMRRWSDAIRTGEIAIQNLPYDDAAGKQAAKAVDTARQHLASERRGAARIATEASRQAATEQQRASNKRVHSYRGSLNNMQSPLRKFRGSGNRQEDDSNQHNQHNHHYQTQQYPRSHNLGGGTGNISNMSMASLPKNLSITSIAMSLSMASINSDSWELPEPNFDFHSPPPATREIGGHHPADPGASVMNHSSRPDTVNHSIAEDVKREPQSVSTLNAIETINTSTSLHMHDDENTTTHHASSQHASPAPARQPALNGSYVDDNIGLDI</sequence>
<gene>
    <name evidence="2" type="ORF">ALAG00032_LOCUS7415</name>
</gene>